<protein>
    <submittedName>
        <fullName evidence="1">Uncharacterized protein</fullName>
    </submittedName>
</protein>
<reference evidence="1" key="1">
    <citation type="submission" date="2018-05" db="EMBL/GenBank/DDBJ databases">
        <title>Draft genome of Mucuna pruriens seed.</title>
        <authorList>
            <person name="Nnadi N.E."/>
            <person name="Vos R."/>
            <person name="Hasami M.H."/>
            <person name="Devisetty U.K."/>
            <person name="Aguiy J.C."/>
        </authorList>
    </citation>
    <scope>NUCLEOTIDE SEQUENCE [LARGE SCALE GENOMIC DNA]</scope>
    <source>
        <strain evidence="1">JCA_2017</strain>
    </source>
</reference>
<feature type="non-terminal residue" evidence="1">
    <location>
        <position position="1"/>
    </location>
</feature>
<dbReference type="AlphaFoldDB" id="A0A371G424"/>
<comment type="caution">
    <text evidence="1">The sequence shown here is derived from an EMBL/GenBank/DDBJ whole genome shotgun (WGS) entry which is preliminary data.</text>
</comment>
<evidence type="ECO:0000313" key="1">
    <source>
        <dbReference type="EMBL" id="RDX85247.1"/>
    </source>
</evidence>
<proteinExistence type="predicted"/>
<sequence>MDLLEHSENFCKCSICFIFITLQFSKGFAIETKLPTTRSKIMKWADKWPQLGHHMHMLQFEEATFGDIYRFIVLNKQLQVLHIPGTDQLGDLLTKPLSPSSYAKTVLCSSNNYSKLIPQDNHLKQFIPYNTGDSAREQSNAGNTRKVLQNVRNGWRQHQSNGTGFRDRRAHDCFRIGFQLRTPNKGSEIPKLSPKINLKGRSIVEVNRASLSGNESGEFAFSATSRYEMKSSLLDE</sequence>
<name>A0A371G424_MUCPR</name>
<accession>A0A371G424</accession>
<organism evidence="1 2">
    <name type="scientific">Mucuna pruriens</name>
    <name type="common">Velvet bean</name>
    <name type="synonym">Dolichos pruriens</name>
    <dbReference type="NCBI Taxonomy" id="157652"/>
    <lineage>
        <taxon>Eukaryota</taxon>
        <taxon>Viridiplantae</taxon>
        <taxon>Streptophyta</taxon>
        <taxon>Embryophyta</taxon>
        <taxon>Tracheophyta</taxon>
        <taxon>Spermatophyta</taxon>
        <taxon>Magnoliopsida</taxon>
        <taxon>eudicotyledons</taxon>
        <taxon>Gunneridae</taxon>
        <taxon>Pentapetalae</taxon>
        <taxon>rosids</taxon>
        <taxon>fabids</taxon>
        <taxon>Fabales</taxon>
        <taxon>Fabaceae</taxon>
        <taxon>Papilionoideae</taxon>
        <taxon>50 kb inversion clade</taxon>
        <taxon>NPAAA clade</taxon>
        <taxon>indigoferoid/millettioid clade</taxon>
        <taxon>Phaseoleae</taxon>
        <taxon>Mucuna</taxon>
    </lineage>
</organism>
<evidence type="ECO:0000313" key="2">
    <source>
        <dbReference type="Proteomes" id="UP000257109"/>
    </source>
</evidence>
<dbReference type="Proteomes" id="UP000257109">
    <property type="component" value="Unassembled WGS sequence"/>
</dbReference>
<gene>
    <name evidence="1" type="ORF">CR513_33592</name>
</gene>
<dbReference type="EMBL" id="QJKJ01006838">
    <property type="protein sequence ID" value="RDX85247.1"/>
    <property type="molecule type" value="Genomic_DNA"/>
</dbReference>
<keyword evidence="2" id="KW-1185">Reference proteome</keyword>